<keyword evidence="8" id="KW-0902">Two-component regulatory system</keyword>
<dbReference type="GO" id="GO:0005524">
    <property type="term" value="F:ATP binding"/>
    <property type="evidence" value="ECO:0007669"/>
    <property type="project" value="UniProtKB-KW"/>
</dbReference>
<evidence type="ECO:0000313" key="12">
    <source>
        <dbReference type="EMBL" id="QDV24094.1"/>
    </source>
</evidence>
<dbReference type="InterPro" id="IPR008984">
    <property type="entry name" value="SMAD_FHA_dom_sf"/>
</dbReference>
<organism evidence="12 13">
    <name type="scientific">Aureliella helgolandensis</name>
    <dbReference type="NCBI Taxonomy" id="2527968"/>
    <lineage>
        <taxon>Bacteria</taxon>
        <taxon>Pseudomonadati</taxon>
        <taxon>Planctomycetota</taxon>
        <taxon>Planctomycetia</taxon>
        <taxon>Pirellulales</taxon>
        <taxon>Pirellulaceae</taxon>
        <taxon>Aureliella</taxon>
    </lineage>
</organism>
<dbReference type="Pfam" id="PF01590">
    <property type="entry name" value="GAF"/>
    <property type="match status" value="1"/>
</dbReference>
<evidence type="ECO:0000256" key="9">
    <source>
        <dbReference type="SAM" id="MobiDB-lite"/>
    </source>
</evidence>
<feature type="domain" description="Histidine kinase" evidence="11">
    <location>
        <begin position="390"/>
        <end position="631"/>
    </location>
</feature>
<accession>A0A518G6A4</accession>
<evidence type="ECO:0000256" key="1">
    <source>
        <dbReference type="ARBA" id="ARBA00000085"/>
    </source>
</evidence>
<dbReference type="InterPro" id="IPR003018">
    <property type="entry name" value="GAF"/>
</dbReference>
<dbReference type="Pfam" id="PF00498">
    <property type="entry name" value="FHA"/>
    <property type="match status" value="1"/>
</dbReference>
<dbReference type="SUPFAM" id="SSF47384">
    <property type="entry name" value="Homodimeric domain of signal transducing histidine kinase"/>
    <property type="match status" value="1"/>
</dbReference>
<dbReference type="SMART" id="SM00240">
    <property type="entry name" value="FHA"/>
    <property type="match status" value="1"/>
</dbReference>
<feature type="region of interest" description="Disordered" evidence="9">
    <location>
        <begin position="629"/>
        <end position="648"/>
    </location>
</feature>
<sequence length="648" mass="71063">MASFYVIRGNDNAQHFLVSGVVAKIGRGANVQIHLNDTEVSRQHALIMRAADGEHEIVDNNSSNGTFVNSRRVKRQLLRSGDRVQVGRTLMIYTSGPEPHKVSGGDAEAGSRSVASSSVEIIADSKEHELSNIRQSLESQFAVIGDSLIARESASRMRPAELSGDASDDSQPTSPVDEDSSLDGRDEWEIVFQVGQAVSRTLDLHDLLDQVLELIFQWIACDRGCIVMLDDVTSELTPVCNRDRKQANAAGTSTEALPGSERRKTRTQRIRISRTILDHILQTKEGVLTSNAQDDTRWENVESIATLGVHEAICVPMLGRYGVVGAIYVDTTMSAGVFAERQGENTFNTQHLKLMMAIASQAALAIEDTQFYRAALQSEKLAAMGQTIANLSHHVKNILQGVRGGAYLVDDGLKKGNLEVVQKGWGIVERNQERIHNLVMDMLSFSKEREPELELGDLRDLLSDVCELMETRARENGVQLLWHRPADAIRVEFDSEALHRAVLNVVTNAIDAVAELAKSEEEEQTMPDGISGEEPQATGEREASQYRVDISVHLQAKSNLVQVIVRDTGPGISPEDQRRIFAPFESNKGARGTGLGLPVSRKVLREHGGDISISSQAGRGTEFTLSWPASQTQNLGQTIEQIVPDDSP</sequence>
<dbReference type="InterPro" id="IPR005467">
    <property type="entry name" value="His_kinase_dom"/>
</dbReference>
<dbReference type="Gene3D" id="3.30.565.10">
    <property type="entry name" value="Histidine kinase-like ATPase, C-terminal domain"/>
    <property type="match status" value="1"/>
</dbReference>
<dbReference type="KEGG" id="ahel:Q31a_24070"/>
<comment type="catalytic activity">
    <reaction evidence="1">
        <text>ATP + protein L-histidine = ADP + protein N-phospho-L-histidine.</text>
        <dbReference type="EC" id="2.7.13.3"/>
    </reaction>
</comment>
<dbReference type="GO" id="GO:0000155">
    <property type="term" value="F:phosphorelay sensor kinase activity"/>
    <property type="evidence" value="ECO:0007669"/>
    <property type="project" value="InterPro"/>
</dbReference>
<feature type="compositionally biased region" description="Polar residues" evidence="9">
    <location>
        <begin position="629"/>
        <end position="640"/>
    </location>
</feature>
<keyword evidence="5" id="KW-0547">Nucleotide-binding</keyword>
<feature type="domain" description="FHA" evidence="10">
    <location>
        <begin position="23"/>
        <end position="73"/>
    </location>
</feature>
<dbReference type="RefSeq" id="WP_145077515.1">
    <property type="nucleotide sequence ID" value="NZ_CP036298.1"/>
</dbReference>
<dbReference type="InterPro" id="IPR036097">
    <property type="entry name" value="HisK_dim/P_sf"/>
</dbReference>
<keyword evidence="7" id="KW-0067">ATP-binding</keyword>
<dbReference type="SUPFAM" id="SSF49879">
    <property type="entry name" value="SMAD/FHA domain"/>
    <property type="match status" value="1"/>
</dbReference>
<dbReference type="EC" id="2.7.13.3" evidence="2"/>
<proteinExistence type="predicted"/>
<evidence type="ECO:0000259" key="11">
    <source>
        <dbReference type="PROSITE" id="PS50109"/>
    </source>
</evidence>
<keyword evidence="13" id="KW-1185">Reference proteome</keyword>
<feature type="region of interest" description="Disordered" evidence="9">
    <location>
        <begin position="155"/>
        <end position="182"/>
    </location>
</feature>
<dbReference type="PROSITE" id="PS50006">
    <property type="entry name" value="FHA_DOMAIN"/>
    <property type="match status" value="1"/>
</dbReference>
<dbReference type="SMART" id="SM00387">
    <property type="entry name" value="HATPase_c"/>
    <property type="match status" value="1"/>
</dbReference>
<protein>
    <recommendedName>
        <fullName evidence="2">histidine kinase</fullName>
        <ecNumber evidence="2">2.7.13.3</ecNumber>
    </recommendedName>
</protein>
<dbReference type="SMART" id="SM00065">
    <property type="entry name" value="GAF"/>
    <property type="match status" value="1"/>
</dbReference>
<dbReference type="CDD" id="cd00060">
    <property type="entry name" value="FHA"/>
    <property type="match status" value="1"/>
</dbReference>
<keyword evidence="6 12" id="KW-0418">Kinase</keyword>
<evidence type="ECO:0000256" key="2">
    <source>
        <dbReference type="ARBA" id="ARBA00012438"/>
    </source>
</evidence>
<dbReference type="PROSITE" id="PS50109">
    <property type="entry name" value="HIS_KIN"/>
    <property type="match status" value="1"/>
</dbReference>
<dbReference type="InterPro" id="IPR000253">
    <property type="entry name" value="FHA_dom"/>
</dbReference>
<evidence type="ECO:0000256" key="3">
    <source>
        <dbReference type="ARBA" id="ARBA00022553"/>
    </source>
</evidence>
<feature type="region of interest" description="Disordered" evidence="9">
    <location>
        <begin position="518"/>
        <end position="543"/>
    </location>
</feature>
<dbReference type="EMBL" id="CP036298">
    <property type="protein sequence ID" value="QDV24094.1"/>
    <property type="molecule type" value="Genomic_DNA"/>
</dbReference>
<dbReference type="InterPro" id="IPR003594">
    <property type="entry name" value="HATPase_dom"/>
</dbReference>
<dbReference type="SUPFAM" id="SSF55781">
    <property type="entry name" value="GAF domain-like"/>
    <property type="match status" value="1"/>
</dbReference>
<feature type="region of interest" description="Disordered" evidence="9">
    <location>
        <begin position="247"/>
        <end position="266"/>
    </location>
</feature>
<evidence type="ECO:0000256" key="8">
    <source>
        <dbReference type="ARBA" id="ARBA00023012"/>
    </source>
</evidence>
<dbReference type="OrthoDB" id="9765274at2"/>
<dbReference type="InterPro" id="IPR004358">
    <property type="entry name" value="Sig_transdc_His_kin-like_C"/>
</dbReference>
<dbReference type="PANTHER" id="PTHR43065:SF10">
    <property type="entry name" value="PEROXIDE STRESS-ACTIVATED HISTIDINE KINASE MAK3"/>
    <property type="match status" value="1"/>
</dbReference>
<reference evidence="12 13" key="1">
    <citation type="submission" date="2019-02" db="EMBL/GenBank/DDBJ databases">
        <title>Deep-cultivation of Planctomycetes and their phenomic and genomic characterization uncovers novel biology.</title>
        <authorList>
            <person name="Wiegand S."/>
            <person name="Jogler M."/>
            <person name="Boedeker C."/>
            <person name="Pinto D."/>
            <person name="Vollmers J."/>
            <person name="Rivas-Marin E."/>
            <person name="Kohn T."/>
            <person name="Peeters S.H."/>
            <person name="Heuer A."/>
            <person name="Rast P."/>
            <person name="Oberbeckmann S."/>
            <person name="Bunk B."/>
            <person name="Jeske O."/>
            <person name="Meyerdierks A."/>
            <person name="Storesund J.E."/>
            <person name="Kallscheuer N."/>
            <person name="Luecker S."/>
            <person name="Lage O.M."/>
            <person name="Pohl T."/>
            <person name="Merkel B.J."/>
            <person name="Hornburger P."/>
            <person name="Mueller R.-W."/>
            <person name="Bruemmer F."/>
            <person name="Labrenz M."/>
            <person name="Spormann A.M."/>
            <person name="Op den Camp H."/>
            <person name="Overmann J."/>
            <person name="Amann R."/>
            <person name="Jetten M.S.M."/>
            <person name="Mascher T."/>
            <person name="Medema M.H."/>
            <person name="Devos D.P."/>
            <person name="Kaster A.-K."/>
            <person name="Ovreas L."/>
            <person name="Rohde M."/>
            <person name="Galperin M.Y."/>
            <person name="Jogler C."/>
        </authorList>
    </citation>
    <scope>NUCLEOTIDE SEQUENCE [LARGE SCALE GENOMIC DNA]</scope>
    <source>
        <strain evidence="12 13">Q31a</strain>
    </source>
</reference>
<dbReference type="PANTHER" id="PTHR43065">
    <property type="entry name" value="SENSOR HISTIDINE KINASE"/>
    <property type="match status" value="1"/>
</dbReference>
<dbReference type="InterPro" id="IPR036890">
    <property type="entry name" value="HATPase_C_sf"/>
</dbReference>
<dbReference type="Proteomes" id="UP000318017">
    <property type="component" value="Chromosome"/>
</dbReference>
<dbReference type="InterPro" id="IPR029016">
    <property type="entry name" value="GAF-like_dom_sf"/>
</dbReference>
<evidence type="ECO:0000256" key="5">
    <source>
        <dbReference type="ARBA" id="ARBA00022741"/>
    </source>
</evidence>
<dbReference type="Pfam" id="PF02518">
    <property type="entry name" value="HATPase_c"/>
    <property type="match status" value="1"/>
</dbReference>
<dbReference type="Gene3D" id="3.30.450.40">
    <property type="match status" value="1"/>
</dbReference>
<dbReference type="CDD" id="cd00075">
    <property type="entry name" value="HATPase"/>
    <property type="match status" value="1"/>
</dbReference>
<dbReference type="SUPFAM" id="SSF55874">
    <property type="entry name" value="ATPase domain of HSP90 chaperone/DNA topoisomerase II/histidine kinase"/>
    <property type="match status" value="1"/>
</dbReference>
<evidence type="ECO:0000256" key="6">
    <source>
        <dbReference type="ARBA" id="ARBA00022777"/>
    </source>
</evidence>
<evidence type="ECO:0000256" key="7">
    <source>
        <dbReference type="ARBA" id="ARBA00022840"/>
    </source>
</evidence>
<dbReference type="InterPro" id="IPR003661">
    <property type="entry name" value="HisK_dim/P_dom"/>
</dbReference>
<dbReference type="CDD" id="cd00082">
    <property type="entry name" value="HisKA"/>
    <property type="match status" value="1"/>
</dbReference>
<name>A0A518G6A4_9BACT</name>
<dbReference type="AlphaFoldDB" id="A0A518G6A4"/>
<dbReference type="Gene3D" id="2.60.200.20">
    <property type="match status" value="1"/>
</dbReference>
<dbReference type="Gene3D" id="1.10.287.130">
    <property type="match status" value="1"/>
</dbReference>
<keyword evidence="4 12" id="KW-0808">Transferase</keyword>
<evidence type="ECO:0000313" key="13">
    <source>
        <dbReference type="Proteomes" id="UP000318017"/>
    </source>
</evidence>
<gene>
    <name evidence="12" type="primary">kinA_1</name>
    <name evidence="12" type="ORF">Q31a_24070</name>
</gene>
<dbReference type="PRINTS" id="PR00344">
    <property type="entry name" value="BCTRLSENSOR"/>
</dbReference>
<evidence type="ECO:0000259" key="10">
    <source>
        <dbReference type="PROSITE" id="PS50006"/>
    </source>
</evidence>
<evidence type="ECO:0000256" key="4">
    <source>
        <dbReference type="ARBA" id="ARBA00022679"/>
    </source>
</evidence>
<keyword evidence="3" id="KW-0597">Phosphoprotein</keyword>